<evidence type="ECO:0000256" key="1">
    <source>
        <dbReference type="ARBA" id="ARBA00010613"/>
    </source>
</evidence>
<dbReference type="Pfam" id="PF00795">
    <property type="entry name" value="CN_hydrolase"/>
    <property type="match status" value="1"/>
</dbReference>
<gene>
    <name evidence="3" type="ORF">DFO65_10321</name>
</gene>
<feature type="domain" description="CN hydrolase" evidence="2">
    <location>
        <begin position="4"/>
        <end position="245"/>
    </location>
</feature>
<dbReference type="EMBL" id="QNSB01000003">
    <property type="protein sequence ID" value="RBP72730.1"/>
    <property type="molecule type" value="Genomic_DNA"/>
</dbReference>
<dbReference type="AlphaFoldDB" id="A0A366ILZ1"/>
<evidence type="ECO:0000313" key="4">
    <source>
        <dbReference type="Proteomes" id="UP000253509"/>
    </source>
</evidence>
<dbReference type="SUPFAM" id="SSF56317">
    <property type="entry name" value="Carbon-nitrogen hydrolase"/>
    <property type="match status" value="1"/>
</dbReference>
<sequence length="271" mass="28976">MSTLRVAAAQFEAGTDVEANRLAVTELIATAAPTGDLVVLPENAMYSDPGKTQPDLCYSETVDGQFVAALMKSAANSGVHVVCGMTETNADDPRRPFNTLVYVNSQGQLVDVYRKIHLYDAFGYKESDKVTAARIDRPLMFEIAGIKVGAATCYDLRFPEIFRWIADEGADLIALPAAWASGPAKEFHWETLLRARAIENTIYMVGSGQTGPSCAGHSMIVDPMGVTIASAGEAAGAIASGIVSSDRIESVRATNPSLKGRRFGVTPLDRQ</sequence>
<dbReference type="PANTHER" id="PTHR23088">
    <property type="entry name" value="NITRILASE-RELATED"/>
    <property type="match status" value="1"/>
</dbReference>
<comment type="caution">
    <text evidence="3">The sequence shown here is derived from an EMBL/GenBank/DDBJ whole genome shotgun (WGS) entry which is preliminary data.</text>
</comment>
<proteinExistence type="inferred from homology"/>
<organism evidence="3 4">
    <name type="scientific">Brevibacterium celere</name>
    <dbReference type="NCBI Taxonomy" id="225845"/>
    <lineage>
        <taxon>Bacteria</taxon>
        <taxon>Bacillati</taxon>
        <taxon>Actinomycetota</taxon>
        <taxon>Actinomycetes</taxon>
        <taxon>Micrococcales</taxon>
        <taxon>Brevibacteriaceae</taxon>
        <taxon>Brevibacterium</taxon>
    </lineage>
</organism>
<evidence type="ECO:0000259" key="2">
    <source>
        <dbReference type="PROSITE" id="PS50263"/>
    </source>
</evidence>
<dbReference type="PROSITE" id="PS01227">
    <property type="entry name" value="UPF0012"/>
    <property type="match status" value="1"/>
</dbReference>
<dbReference type="PANTHER" id="PTHR23088:SF27">
    <property type="entry name" value="DEAMINATED GLUTATHIONE AMIDASE"/>
    <property type="match status" value="1"/>
</dbReference>
<comment type="similarity">
    <text evidence="1">Belongs to the carbon-nitrogen hydrolase superfamily. NIT1/NIT2 family.</text>
</comment>
<dbReference type="InterPro" id="IPR001110">
    <property type="entry name" value="UPF0012_CS"/>
</dbReference>
<evidence type="ECO:0000313" key="3">
    <source>
        <dbReference type="EMBL" id="RBP72730.1"/>
    </source>
</evidence>
<dbReference type="Gene3D" id="3.60.110.10">
    <property type="entry name" value="Carbon-nitrogen hydrolase"/>
    <property type="match status" value="1"/>
</dbReference>
<keyword evidence="3" id="KW-0378">Hydrolase</keyword>
<dbReference type="RefSeq" id="WP_113903236.1">
    <property type="nucleotide sequence ID" value="NZ_QNSB01000003.1"/>
</dbReference>
<protein>
    <submittedName>
        <fullName evidence="3">Putative amidohydrolase</fullName>
    </submittedName>
</protein>
<dbReference type="InterPro" id="IPR003010">
    <property type="entry name" value="C-N_Hydrolase"/>
</dbReference>
<dbReference type="CDD" id="cd07581">
    <property type="entry name" value="nitrilase_3"/>
    <property type="match status" value="1"/>
</dbReference>
<dbReference type="PROSITE" id="PS50263">
    <property type="entry name" value="CN_HYDROLASE"/>
    <property type="match status" value="1"/>
</dbReference>
<keyword evidence="4" id="KW-1185">Reference proteome</keyword>
<reference evidence="3 4" key="1">
    <citation type="submission" date="2018-06" db="EMBL/GenBank/DDBJ databases">
        <title>Freshwater and sediment microbial communities from various areas in North America, analyzing microbe dynamics in response to fracking.</title>
        <authorList>
            <person name="Lamendella R."/>
        </authorList>
    </citation>
    <scope>NUCLEOTIDE SEQUENCE [LARGE SCALE GENOMIC DNA]</scope>
    <source>
        <strain evidence="3 4">3b_TX</strain>
    </source>
</reference>
<dbReference type="Proteomes" id="UP000253509">
    <property type="component" value="Unassembled WGS sequence"/>
</dbReference>
<dbReference type="InterPro" id="IPR036526">
    <property type="entry name" value="C-N_Hydrolase_sf"/>
</dbReference>
<accession>A0A366ILZ1</accession>
<name>A0A366ILZ1_9MICO</name>
<dbReference type="GO" id="GO:0016787">
    <property type="term" value="F:hydrolase activity"/>
    <property type="evidence" value="ECO:0007669"/>
    <property type="project" value="UniProtKB-KW"/>
</dbReference>